<reference evidence="2 3" key="1">
    <citation type="journal article" date="2024" name="Commun. Biol.">
        <title>Comparative genomic analysis of thermophilic fungi reveals convergent evolutionary adaptations and gene losses.</title>
        <authorList>
            <person name="Steindorff A.S."/>
            <person name="Aguilar-Pontes M.V."/>
            <person name="Robinson A.J."/>
            <person name="Andreopoulos B."/>
            <person name="LaButti K."/>
            <person name="Kuo A."/>
            <person name="Mondo S."/>
            <person name="Riley R."/>
            <person name="Otillar R."/>
            <person name="Haridas S."/>
            <person name="Lipzen A."/>
            <person name="Grimwood J."/>
            <person name="Schmutz J."/>
            <person name="Clum A."/>
            <person name="Reid I.D."/>
            <person name="Moisan M.C."/>
            <person name="Butler G."/>
            <person name="Nguyen T.T.M."/>
            <person name="Dewar K."/>
            <person name="Conant G."/>
            <person name="Drula E."/>
            <person name="Henrissat B."/>
            <person name="Hansel C."/>
            <person name="Singer S."/>
            <person name="Hutchinson M.I."/>
            <person name="de Vries R.P."/>
            <person name="Natvig D.O."/>
            <person name="Powell A.J."/>
            <person name="Tsang A."/>
            <person name="Grigoriev I.V."/>
        </authorList>
    </citation>
    <scope>NUCLEOTIDE SEQUENCE [LARGE SCALE GENOMIC DNA]</scope>
    <source>
        <strain evidence="2 3">CBS 620.91</strain>
    </source>
</reference>
<evidence type="ECO:0000256" key="1">
    <source>
        <dbReference type="ARBA" id="ARBA00010568"/>
    </source>
</evidence>
<dbReference type="Proteomes" id="UP001583172">
    <property type="component" value="Unassembled WGS sequence"/>
</dbReference>
<evidence type="ECO:0008006" key="4">
    <source>
        <dbReference type="Google" id="ProtNLM"/>
    </source>
</evidence>
<keyword evidence="3" id="KW-1185">Reference proteome</keyword>
<dbReference type="InterPro" id="IPR015034">
    <property type="entry name" value="Bles03"/>
</dbReference>
<gene>
    <name evidence="2" type="ORF">VTJ49DRAFT_4962</name>
</gene>
<dbReference type="SUPFAM" id="SSF55418">
    <property type="entry name" value="eIF4e-like"/>
    <property type="match status" value="1"/>
</dbReference>
<dbReference type="PANTHER" id="PTHR31977:SF1">
    <property type="entry name" value="UPF0696 PROTEIN C11ORF68"/>
    <property type="match status" value="1"/>
</dbReference>
<comment type="caution">
    <text evidence="2">The sequence shown here is derived from an EMBL/GenBank/DDBJ whole genome shotgun (WGS) entry which is preliminary data.</text>
</comment>
<dbReference type="EMBL" id="JAZGSY010000004">
    <property type="protein sequence ID" value="KAL1844110.1"/>
    <property type="molecule type" value="Genomic_DNA"/>
</dbReference>
<accession>A0ABR3VQB3</accession>
<sequence>MSRPPEDLSQLYNPYASLPSAWQLGEPVSDFLQRLPPATTDYRPGLDWIWVANPYCPPRPEEWLSRLIEGGHDRRALFDDFKQTAEANRETVTGGTRASLDRDIAKERRAAVEDLRELAVACSVLTGKWMLFPAPGYVNEVWAKIAQATAAGTLGVAAKVDTRIPSQGEKERVICVYTRDFRDKDDVARVLNRLRELELVRPGEGQQLYYKSDAWTELGIYRGNSWGISPSLYSSNEIFAYMRKTGPQR</sequence>
<protein>
    <recommendedName>
        <fullName evidence="4">DUF1917-domain-containing protein</fullName>
    </recommendedName>
</protein>
<dbReference type="Pfam" id="PF08939">
    <property type="entry name" value="Bles03"/>
    <property type="match status" value="1"/>
</dbReference>
<dbReference type="InterPro" id="IPR023398">
    <property type="entry name" value="TIF_eIF4e-like"/>
</dbReference>
<evidence type="ECO:0000313" key="2">
    <source>
        <dbReference type="EMBL" id="KAL1844110.1"/>
    </source>
</evidence>
<comment type="similarity">
    <text evidence="1">Belongs to the UPF0696 family.</text>
</comment>
<name>A0ABR3VQB3_HUMIN</name>
<dbReference type="PANTHER" id="PTHR31977">
    <property type="entry name" value="UPF0696 PROTEIN C11ORF68"/>
    <property type="match status" value="1"/>
</dbReference>
<proteinExistence type="inferred from homology"/>
<dbReference type="Gene3D" id="3.30.760.10">
    <property type="entry name" value="RNA Cap, Translation Initiation Factor Eif4e"/>
    <property type="match status" value="1"/>
</dbReference>
<organism evidence="2 3">
    <name type="scientific">Humicola insolens</name>
    <name type="common">Soft-rot fungus</name>
    <dbReference type="NCBI Taxonomy" id="85995"/>
    <lineage>
        <taxon>Eukaryota</taxon>
        <taxon>Fungi</taxon>
        <taxon>Dikarya</taxon>
        <taxon>Ascomycota</taxon>
        <taxon>Pezizomycotina</taxon>
        <taxon>Sordariomycetes</taxon>
        <taxon>Sordariomycetidae</taxon>
        <taxon>Sordariales</taxon>
        <taxon>Chaetomiaceae</taxon>
        <taxon>Mycothermus</taxon>
    </lineage>
</organism>
<evidence type="ECO:0000313" key="3">
    <source>
        <dbReference type="Proteomes" id="UP001583172"/>
    </source>
</evidence>